<dbReference type="InterPro" id="IPR041988">
    <property type="entry name" value="Ribosomal_uL24_KOW"/>
</dbReference>
<keyword evidence="5" id="KW-0699">rRNA-binding</keyword>
<evidence type="ECO:0000313" key="8">
    <source>
        <dbReference type="Proteomes" id="UP000233256"/>
    </source>
</evidence>
<organism evidence="7 8">
    <name type="scientific">Candidatus Wallbacteria bacterium HGW-Wallbacteria-1</name>
    <dbReference type="NCBI Taxonomy" id="2013854"/>
    <lineage>
        <taxon>Bacteria</taxon>
        <taxon>Candidatus Walliibacteriota</taxon>
    </lineage>
</organism>
<evidence type="ECO:0000256" key="3">
    <source>
        <dbReference type="ARBA" id="ARBA00023274"/>
    </source>
</evidence>
<dbReference type="HAMAP" id="MF_01326_B">
    <property type="entry name" value="Ribosomal_uL24_B"/>
    <property type="match status" value="1"/>
</dbReference>
<comment type="similarity">
    <text evidence="1 5">Belongs to the universal ribosomal protein uL24 family.</text>
</comment>
<dbReference type="SUPFAM" id="SSF50104">
    <property type="entry name" value="Translation proteins SH3-like domain"/>
    <property type="match status" value="1"/>
</dbReference>
<comment type="function">
    <text evidence="5">One of the proteins that surrounds the polypeptide exit tunnel on the outside of the subunit.</text>
</comment>
<dbReference type="CDD" id="cd06089">
    <property type="entry name" value="KOW_RPL26"/>
    <property type="match status" value="1"/>
</dbReference>
<sequence>MGRYKKQLKDKVNKITIKKNDMVCVIGGDFSMKGKTGKVLFVDSKKDRVTVEGLNFIKRHQRPNQKVQKGGIIEREGTIHISNVMPFCDKCDRPVRVRRQKLESSGRYVRCCAKCGEMFDKA</sequence>
<accession>A0A2N1PSW2</accession>
<dbReference type="AlphaFoldDB" id="A0A2N1PSW2"/>
<comment type="caution">
    <text evidence="7">The sequence shown here is derived from an EMBL/GenBank/DDBJ whole genome shotgun (WGS) entry which is preliminary data.</text>
</comment>
<dbReference type="InterPro" id="IPR003256">
    <property type="entry name" value="Ribosomal_uL24"/>
</dbReference>
<evidence type="ECO:0000256" key="1">
    <source>
        <dbReference type="ARBA" id="ARBA00010618"/>
    </source>
</evidence>
<dbReference type="Proteomes" id="UP000233256">
    <property type="component" value="Unassembled WGS sequence"/>
</dbReference>
<reference evidence="7 8" key="1">
    <citation type="journal article" date="2017" name="ISME J.">
        <title>Potential for microbial H2 and metal transformations associated with novel bacteria and archaea in deep terrestrial subsurface sediments.</title>
        <authorList>
            <person name="Hernsdorf A.W."/>
            <person name="Amano Y."/>
            <person name="Miyakawa K."/>
            <person name="Ise K."/>
            <person name="Suzuki Y."/>
            <person name="Anantharaman K."/>
            <person name="Probst A."/>
            <person name="Burstein D."/>
            <person name="Thomas B.C."/>
            <person name="Banfield J.F."/>
        </authorList>
    </citation>
    <scope>NUCLEOTIDE SEQUENCE [LARGE SCALE GENOMIC DNA]</scope>
    <source>
        <strain evidence="7">HGW-Wallbacteria-1</strain>
    </source>
</reference>
<protein>
    <recommendedName>
        <fullName evidence="4 5">Large ribosomal subunit protein uL24</fullName>
    </recommendedName>
</protein>
<dbReference type="InterPro" id="IPR008991">
    <property type="entry name" value="Translation_prot_SH3-like_sf"/>
</dbReference>
<evidence type="ECO:0000256" key="2">
    <source>
        <dbReference type="ARBA" id="ARBA00022980"/>
    </source>
</evidence>
<dbReference type="GO" id="GO:0005840">
    <property type="term" value="C:ribosome"/>
    <property type="evidence" value="ECO:0007669"/>
    <property type="project" value="UniProtKB-KW"/>
</dbReference>
<dbReference type="GO" id="GO:1990904">
    <property type="term" value="C:ribonucleoprotein complex"/>
    <property type="evidence" value="ECO:0007669"/>
    <property type="project" value="UniProtKB-KW"/>
</dbReference>
<keyword evidence="5" id="KW-0694">RNA-binding</keyword>
<keyword evidence="3 5" id="KW-0687">Ribonucleoprotein</keyword>
<dbReference type="InterPro" id="IPR014722">
    <property type="entry name" value="Rib_uL2_dom2"/>
</dbReference>
<dbReference type="Gene3D" id="2.30.30.30">
    <property type="match status" value="1"/>
</dbReference>
<evidence type="ECO:0000313" key="7">
    <source>
        <dbReference type="EMBL" id="PKK91424.1"/>
    </source>
</evidence>
<dbReference type="GO" id="GO:0019843">
    <property type="term" value="F:rRNA binding"/>
    <property type="evidence" value="ECO:0007669"/>
    <property type="project" value="UniProtKB-UniRule"/>
</dbReference>
<evidence type="ECO:0000259" key="6">
    <source>
        <dbReference type="Pfam" id="PF17136"/>
    </source>
</evidence>
<proteinExistence type="inferred from homology"/>
<evidence type="ECO:0000256" key="5">
    <source>
        <dbReference type="HAMAP-Rule" id="MF_01326"/>
    </source>
</evidence>
<feature type="domain" description="Large ribosomal subunit protein uL24 C-terminal" evidence="6">
    <location>
        <begin position="54"/>
        <end position="118"/>
    </location>
</feature>
<dbReference type="NCBIfam" id="TIGR01079">
    <property type="entry name" value="rplX_bact"/>
    <property type="match status" value="1"/>
</dbReference>
<dbReference type="Pfam" id="PF17136">
    <property type="entry name" value="ribosomal_L24"/>
    <property type="match status" value="1"/>
</dbReference>
<keyword evidence="2 5" id="KW-0689">Ribosomal protein</keyword>
<evidence type="ECO:0000256" key="4">
    <source>
        <dbReference type="ARBA" id="ARBA00035206"/>
    </source>
</evidence>
<gene>
    <name evidence="5" type="primary">rplX</name>
    <name evidence="7" type="ORF">CVV64_06575</name>
</gene>
<comment type="function">
    <text evidence="5">One of two assembly initiator proteins, it binds directly to the 5'-end of the 23S rRNA, where it nucleates assembly of the 50S subunit.</text>
</comment>
<dbReference type="PANTHER" id="PTHR12903">
    <property type="entry name" value="MITOCHONDRIAL RIBOSOMAL PROTEIN L24"/>
    <property type="match status" value="1"/>
</dbReference>
<dbReference type="InterPro" id="IPR057264">
    <property type="entry name" value="Ribosomal_uL24_C"/>
</dbReference>
<dbReference type="EMBL" id="PGXC01000003">
    <property type="protein sequence ID" value="PKK91424.1"/>
    <property type="molecule type" value="Genomic_DNA"/>
</dbReference>
<name>A0A2N1PSW2_9BACT</name>
<dbReference type="GO" id="GO:0006412">
    <property type="term" value="P:translation"/>
    <property type="evidence" value="ECO:0007669"/>
    <property type="project" value="UniProtKB-UniRule"/>
</dbReference>
<comment type="subunit">
    <text evidence="5">Part of the 50S ribosomal subunit.</text>
</comment>
<dbReference type="GO" id="GO:0003735">
    <property type="term" value="F:structural constituent of ribosome"/>
    <property type="evidence" value="ECO:0007669"/>
    <property type="project" value="InterPro"/>
</dbReference>